<dbReference type="PANTHER" id="PTHR33619:SF3">
    <property type="entry name" value="POLYSACCHARIDE EXPORT PROTEIN GFCE-RELATED"/>
    <property type="match status" value="1"/>
</dbReference>
<feature type="domain" description="Soluble ligand binding" evidence="4">
    <location>
        <begin position="120"/>
        <end position="171"/>
    </location>
</feature>
<feature type="chain" id="PRO_5046595154" evidence="2">
    <location>
        <begin position="21"/>
        <end position="205"/>
    </location>
</feature>
<comment type="caution">
    <text evidence="5">The sequence shown here is derived from an EMBL/GenBank/DDBJ whole genome shotgun (WGS) entry which is preliminary data.</text>
</comment>
<dbReference type="Gene3D" id="3.30.1950.10">
    <property type="entry name" value="wza like domain"/>
    <property type="match status" value="1"/>
</dbReference>
<keyword evidence="6" id="KW-1185">Reference proteome</keyword>
<dbReference type="Gene3D" id="3.10.560.10">
    <property type="entry name" value="Outer membrane lipoprotein wza domain like"/>
    <property type="match status" value="1"/>
</dbReference>
<dbReference type="InterPro" id="IPR019554">
    <property type="entry name" value="Soluble_ligand-bd"/>
</dbReference>
<dbReference type="Pfam" id="PF02563">
    <property type="entry name" value="Poly_export"/>
    <property type="match status" value="1"/>
</dbReference>
<protein>
    <submittedName>
        <fullName evidence="5">XrtA/PEP-CTERM system exopolysaccharide export protein</fullName>
    </submittedName>
</protein>
<evidence type="ECO:0000313" key="6">
    <source>
        <dbReference type="Proteomes" id="UP001595705"/>
    </source>
</evidence>
<reference evidence="6" key="1">
    <citation type="journal article" date="2019" name="Int. J. Syst. Evol. Microbiol.">
        <title>The Global Catalogue of Microorganisms (GCM) 10K type strain sequencing project: providing services to taxonomists for standard genome sequencing and annotation.</title>
        <authorList>
            <consortium name="The Broad Institute Genomics Platform"/>
            <consortium name="The Broad Institute Genome Sequencing Center for Infectious Disease"/>
            <person name="Wu L."/>
            <person name="Ma J."/>
        </authorList>
    </citation>
    <scope>NUCLEOTIDE SEQUENCE [LARGE SCALE GENOMIC DNA]</scope>
    <source>
        <strain evidence="6">KCTC 42441</strain>
    </source>
</reference>
<dbReference type="Proteomes" id="UP001595705">
    <property type="component" value="Unassembled WGS sequence"/>
</dbReference>
<evidence type="ECO:0000313" key="5">
    <source>
        <dbReference type="EMBL" id="MFC3715289.1"/>
    </source>
</evidence>
<gene>
    <name evidence="5" type="ORF">ACFONC_03890</name>
</gene>
<organism evidence="5 6">
    <name type="scientific">Luteimonas soli</name>
    <dbReference type="NCBI Taxonomy" id="1648966"/>
    <lineage>
        <taxon>Bacteria</taxon>
        <taxon>Pseudomonadati</taxon>
        <taxon>Pseudomonadota</taxon>
        <taxon>Gammaproteobacteria</taxon>
        <taxon>Lysobacterales</taxon>
        <taxon>Lysobacteraceae</taxon>
        <taxon>Luteimonas</taxon>
    </lineage>
</organism>
<proteinExistence type="predicted"/>
<dbReference type="PROSITE" id="PS51257">
    <property type="entry name" value="PROKAR_LIPOPROTEIN"/>
    <property type="match status" value="1"/>
</dbReference>
<evidence type="ECO:0000256" key="1">
    <source>
        <dbReference type="ARBA" id="ARBA00022729"/>
    </source>
</evidence>
<evidence type="ECO:0000259" key="4">
    <source>
        <dbReference type="Pfam" id="PF10531"/>
    </source>
</evidence>
<feature type="domain" description="Polysaccharide export protein N-terminal" evidence="3">
    <location>
        <begin position="37"/>
        <end position="108"/>
    </location>
</feature>
<dbReference type="InterPro" id="IPR049712">
    <property type="entry name" value="Poly_export"/>
</dbReference>
<dbReference type="PANTHER" id="PTHR33619">
    <property type="entry name" value="POLYSACCHARIDE EXPORT PROTEIN GFCE-RELATED"/>
    <property type="match status" value="1"/>
</dbReference>
<evidence type="ECO:0000259" key="3">
    <source>
        <dbReference type="Pfam" id="PF02563"/>
    </source>
</evidence>
<dbReference type="Pfam" id="PF10531">
    <property type="entry name" value="SLBB"/>
    <property type="match status" value="1"/>
</dbReference>
<feature type="signal peptide" evidence="2">
    <location>
        <begin position="1"/>
        <end position="20"/>
    </location>
</feature>
<dbReference type="RefSeq" id="WP_386742415.1">
    <property type="nucleotide sequence ID" value="NZ_JBHRYA010000003.1"/>
</dbReference>
<dbReference type="NCBIfam" id="TIGR03027">
    <property type="entry name" value="pepcterm_export"/>
    <property type="match status" value="1"/>
</dbReference>
<dbReference type="EMBL" id="JBHRYA010000003">
    <property type="protein sequence ID" value="MFC3715289.1"/>
    <property type="molecule type" value="Genomic_DNA"/>
</dbReference>
<dbReference type="InterPro" id="IPR003715">
    <property type="entry name" value="Poly_export_N"/>
</dbReference>
<dbReference type="InterPro" id="IPR017477">
    <property type="entry name" value="PEP-CTERM_polysacc_export"/>
</dbReference>
<accession>A0ABV7XKK9</accession>
<name>A0ABV7XKK9_9GAMM</name>
<sequence>MRIHHILLTTILSLFLASCASTGTPTAPPADAATTIDSYQIGVDDIVQVSVWRNPELGITVPVRPDGKITVPLVGDVDAGGRAPAEVAADIQARLAAYVRDPQVAVILTDLRSHEYLSRIRVTGAVKQPVSIPYRQGMTVLDAVLAAGGVTEFAAADRTDLYRRNDNGTTQQYPVRLDRILGNGDLTTNFPVAPGDVITVPERIL</sequence>
<evidence type="ECO:0000256" key="2">
    <source>
        <dbReference type="SAM" id="SignalP"/>
    </source>
</evidence>
<keyword evidence="1 2" id="KW-0732">Signal</keyword>